<dbReference type="PANTHER" id="PTHR12320:SF24">
    <property type="entry name" value="PROTEIN PHOSPHATASE"/>
    <property type="match status" value="1"/>
</dbReference>
<dbReference type="GO" id="GO:0046872">
    <property type="term" value="F:metal ion binding"/>
    <property type="evidence" value="ECO:0007669"/>
    <property type="project" value="UniProtKB-UniRule"/>
</dbReference>
<keyword evidence="1" id="KW-0479">Metal-binding</keyword>
<proteinExistence type="inferred from homology"/>
<dbReference type="PANTHER" id="PTHR12320">
    <property type="entry name" value="PROTEIN PHOSPHATASE 2C"/>
    <property type="match status" value="1"/>
</dbReference>
<keyword evidence="1" id="KW-0464">Manganese</keyword>
<evidence type="ECO:0000259" key="3">
    <source>
        <dbReference type="PROSITE" id="PS51746"/>
    </source>
</evidence>
<protein>
    <recommendedName>
        <fullName evidence="1">Protein phosphatase</fullName>
        <ecNumber evidence="1">3.1.3.16</ecNumber>
    </recommendedName>
</protein>
<organism evidence="4 5">
    <name type="scientific">Phaeomoniella chlamydospora</name>
    <name type="common">Phaeoacremonium chlamydosporum</name>
    <dbReference type="NCBI Taxonomy" id="158046"/>
    <lineage>
        <taxon>Eukaryota</taxon>
        <taxon>Fungi</taxon>
        <taxon>Dikarya</taxon>
        <taxon>Ascomycota</taxon>
        <taxon>Pezizomycotina</taxon>
        <taxon>Eurotiomycetes</taxon>
        <taxon>Chaetothyriomycetidae</taxon>
        <taxon>Phaeomoniellales</taxon>
        <taxon>Phaeomoniellaceae</taxon>
        <taxon>Phaeomoniella</taxon>
    </lineage>
</organism>
<comment type="similarity">
    <text evidence="1">Belongs to the PP2C family.</text>
</comment>
<comment type="catalytic activity">
    <reaction evidence="1">
        <text>O-phospho-L-threonyl-[protein] + H2O = L-threonyl-[protein] + phosphate</text>
        <dbReference type="Rhea" id="RHEA:47004"/>
        <dbReference type="Rhea" id="RHEA-COMP:11060"/>
        <dbReference type="Rhea" id="RHEA-COMP:11605"/>
        <dbReference type="ChEBI" id="CHEBI:15377"/>
        <dbReference type="ChEBI" id="CHEBI:30013"/>
        <dbReference type="ChEBI" id="CHEBI:43474"/>
        <dbReference type="ChEBI" id="CHEBI:61977"/>
        <dbReference type="EC" id="3.1.3.16"/>
    </reaction>
</comment>
<comment type="cofactor">
    <cofactor evidence="1">
        <name>Mn(2+)</name>
        <dbReference type="ChEBI" id="CHEBI:29035"/>
    </cofactor>
</comment>
<dbReference type="InterPro" id="IPR036457">
    <property type="entry name" value="PPM-type-like_dom_sf"/>
</dbReference>
<dbReference type="PROSITE" id="PS51746">
    <property type="entry name" value="PPM_2"/>
    <property type="match status" value="1"/>
</dbReference>
<name>A0A0G2DXW3_PHACM</name>
<comment type="cofactor">
    <cofactor evidence="1">
        <name>Mg(2+)</name>
        <dbReference type="ChEBI" id="CHEBI:18420"/>
    </cofactor>
</comment>
<evidence type="ECO:0000256" key="2">
    <source>
        <dbReference type="SAM" id="MobiDB-lite"/>
    </source>
</evidence>
<dbReference type="InterPro" id="IPR039123">
    <property type="entry name" value="PPTC7"/>
</dbReference>
<dbReference type="OrthoDB" id="25675at2759"/>
<feature type="compositionally biased region" description="Basic and acidic residues" evidence="2">
    <location>
        <begin position="231"/>
        <end position="241"/>
    </location>
</feature>
<keyword evidence="1" id="KW-0904">Protein phosphatase</keyword>
<evidence type="ECO:0000313" key="5">
    <source>
        <dbReference type="Proteomes" id="UP000053317"/>
    </source>
</evidence>
<dbReference type="GO" id="GO:0004722">
    <property type="term" value="F:protein serine/threonine phosphatase activity"/>
    <property type="evidence" value="ECO:0007669"/>
    <property type="project" value="UniProtKB-EC"/>
</dbReference>
<dbReference type="SUPFAM" id="SSF81606">
    <property type="entry name" value="PP2C-like"/>
    <property type="match status" value="1"/>
</dbReference>
<feature type="region of interest" description="Disordered" evidence="2">
    <location>
        <begin position="1"/>
        <end position="79"/>
    </location>
</feature>
<dbReference type="Gene3D" id="3.60.40.10">
    <property type="entry name" value="PPM-type phosphatase domain"/>
    <property type="match status" value="1"/>
</dbReference>
<comment type="caution">
    <text evidence="4">The sequence shown here is derived from an EMBL/GenBank/DDBJ whole genome shotgun (WGS) entry which is preliminary data.</text>
</comment>
<evidence type="ECO:0000313" key="4">
    <source>
        <dbReference type="EMBL" id="KKY14961.1"/>
    </source>
</evidence>
<gene>
    <name evidence="4" type="ORF">UCRPC4_g06548</name>
</gene>
<dbReference type="AlphaFoldDB" id="A0A0G2DXW3"/>
<dbReference type="InterPro" id="IPR001932">
    <property type="entry name" value="PPM-type_phosphatase-like_dom"/>
</dbReference>
<feature type="region of interest" description="Disordered" evidence="2">
    <location>
        <begin position="418"/>
        <end position="444"/>
    </location>
</feature>
<keyword evidence="5" id="KW-1185">Reference proteome</keyword>
<dbReference type="EC" id="3.1.3.16" evidence="1"/>
<feature type="compositionally biased region" description="Low complexity" evidence="2">
    <location>
        <begin position="19"/>
        <end position="30"/>
    </location>
</feature>
<sequence length="521" mass="57421">MLPKHVIRRLLPTRQRPKTTSSSPASPPTANGGTNRKYPASRPAITSYGIVTPVPEIRPPKSASDADVKPKQRKPQGVSPFYLQTGYATWAKRASRAFPPPFVSTPSSSFSDPLTTHSALRDRRPTVDGEFILGVTNGDDAVLVTESFLVVNDGVGAWAAKQRGHAALWSRLIAHFWGMEVEAWMNGQDARMNNGVTGDDAAGKVQGQQLSGTRNEGLATEDGAKSGTEQPAKELDGHLDLEEATPDNTSRKTDSTLAANMSKLTLSNPDPVAFLQRAFEKTQEATKQANDIVGTTTFVSALLHHQFPKESTQNLEPLLYVTNLGDSTVFVIRPRHTEVMYRSKEQWHWFDCPRQLGTNSPDVPNVNAVMDKLDISEGDLVVAVSDGVVDNLWEHEVCEIVCDSLRNWTMHRDAKMGHHNEKDTAYHSREKQSEHPRGKHAEKGINHYNDHPVAELDGDDDYGMVFVARELVRCARVVAEDNQAESPFMERAVDEGLPFEGGKMDDISVAIGMVARRKDDG</sequence>
<dbReference type="Proteomes" id="UP000053317">
    <property type="component" value="Unassembled WGS sequence"/>
</dbReference>
<keyword evidence="1" id="KW-0460">Magnesium</keyword>
<reference evidence="4 5" key="2">
    <citation type="submission" date="2015-05" db="EMBL/GenBank/DDBJ databases">
        <authorList>
            <person name="Morales-Cruz A."/>
            <person name="Amrine K.C."/>
            <person name="Cantu D."/>
        </authorList>
    </citation>
    <scope>NUCLEOTIDE SEQUENCE [LARGE SCALE GENOMIC DNA]</scope>
    <source>
        <strain evidence="4">UCRPC4</strain>
    </source>
</reference>
<reference evidence="4 5" key="1">
    <citation type="submission" date="2015-05" db="EMBL/GenBank/DDBJ databases">
        <title>Distinctive expansion of gene families associated with plant cell wall degradation and secondary metabolism in the genomes of grapevine trunk pathogens.</title>
        <authorList>
            <person name="Lawrence D.P."/>
            <person name="Travadon R."/>
            <person name="Rolshausen P.E."/>
            <person name="Baumgartner K."/>
        </authorList>
    </citation>
    <scope>NUCLEOTIDE SEQUENCE [LARGE SCALE GENOMIC DNA]</scope>
    <source>
        <strain evidence="4">UCRPC4</strain>
    </source>
</reference>
<keyword evidence="1" id="KW-0378">Hydrolase</keyword>
<dbReference type="EMBL" id="LCWF01000199">
    <property type="protein sequence ID" value="KKY14961.1"/>
    <property type="molecule type" value="Genomic_DNA"/>
</dbReference>
<comment type="catalytic activity">
    <reaction evidence="1">
        <text>O-phospho-L-seryl-[protein] + H2O = L-seryl-[protein] + phosphate</text>
        <dbReference type="Rhea" id="RHEA:20629"/>
        <dbReference type="Rhea" id="RHEA-COMP:9863"/>
        <dbReference type="Rhea" id="RHEA-COMP:11604"/>
        <dbReference type="ChEBI" id="CHEBI:15377"/>
        <dbReference type="ChEBI" id="CHEBI:29999"/>
        <dbReference type="ChEBI" id="CHEBI:43474"/>
        <dbReference type="ChEBI" id="CHEBI:83421"/>
        <dbReference type="EC" id="3.1.3.16"/>
    </reaction>
</comment>
<feature type="region of interest" description="Disordered" evidence="2">
    <location>
        <begin position="194"/>
        <end position="254"/>
    </location>
</feature>
<feature type="domain" description="PPM-type phosphatase" evidence="3">
    <location>
        <begin position="116"/>
        <end position="514"/>
    </location>
</feature>
<evidence type="ECO:0000256" key="1">
    <source>
        <dbReference type="RuleBase" id="RU366020"/>
    </source>
</evidence>
<accession>A0A0G2DXW3</accession>